<feature type="region of interest" description="Disordered" evidence="1">
    <location>
        <begin position="47"/>
        <end position="72"/>
    </location>
</feature>
<protein>
    <submittedName>
        <fullName evidence="2">Uncharacterized protein</fullName>
    </submittedName>
</protein>
<comment type="caution">
    <text evidence="2">The sequence shown here is derived from an EMBL/GenBank/DDBJ whole genome shotgun (WGS) entry which is preliminary data.</text>
</comment>
<dbReference type="EMBL" id="JAQIZZ010000003">
    <property type="protein sequence ID" value="KAJ5547194.1"/>
    <property type="molecule type" value="Genomic_DNA"/>
</dbReference>
<dbReference type="AlphaFoldDB" id="A0AAD6D2E7"/>
<keyword evidence="3" id="KW-1185">Reference proteome</keyword>
<proteinExistence type="predicted"/>
<dbReference type="Proteomes" id="UP001220324">
    <property type="component" value="Unassembled WGS sequence"/>
</dbReference>
<sequence length="158" mass="18205">MPLVYTHWRFIRGLTQRLRACEDLLKEVENIVPERISKRIQALLKQGDSHSDNAAKEANNAMSSMHDADSISSLSAGSLEALDRIEDSHMADESLPTRDYEKSSGMSWRQQKQKETNHDTRSQSEVLESSKTDQFDRHDMNRRREDSSHGVTKRVQTY</sequence>
<feature type="compositionally biased region" description="Basic and acidic residues" evidence="1">
    <location>
        <begin position="112"/>
        <end position="148"/>
    </location>
</feature>
<gene>
    <name evidence="2" type="ORF">N7494_004779</name>
</gene>
<evidence type="ECO:0000256" key="1">
    <source>
        <dbReference type="SAM" id="MobiDB-lite"/>
    </source>
</evidence>
<feature type="region of interest" description="Disordered" evidence="1">
    <location>
        <begin position="84"/>
        <end position="158"/>
    </location>
</feature>
<name>A0AAD6D2E7_9EURO</name>
<accession>A0AAD6D2E7</accession>
<feature type="compositionally biased region" description="Basic and acidic residues" evidence="1">
    <location>
        <begin position="84"/>
        <end position="102"/>
    </location>
</feature>
<organism evidence="2 3">
    <name type="scientific">Penicillium frequentans</name>
    <dbReference type="NCBI Taxonomy" id="3151616"/>
    <lineage>
        <taxon>Eukaryota</taxon>
        <taxon>Fungi</taxon>
        <taxon>Dikarya</taxon>
        <taxon>Ascomycota</taxon>
        <taxon>Pezizomycotina</taxon>
        <taxon>Eurotiomycetes</taxon>
        <taxon>Eurotiomycetidae</taxon>
        <taxon>Eurotiales</taxon>
        <taxon>Aspergillaceae</taxon>
        <taxon>Penicillium</taxon>
    </lineage>
</organism>
<reference evidence="2 3" key="1">
    <citation type="journal article" date="2023" name="IMA Fungus">
        <title>Comparative genomic study of the Penicillium genus elucidates a diverse pangenome and 15 lateral gene transfer events.</title>
        <authorList>
            <person name="Petersen C."/>
            <person name="Sorensen T."/>
            <person name="Nielsen M.R."/>
            <person name="Sondergaard T.E."/>
            <person name="Sorensen J.L."/>
            <person name="Fitzpatrick D.A."/>
            <person name="Frisvad J.C."/>
            <person name="Nielsen K.L."/>
        </authorList>
    </citation>
    <scope>NUCLEOTIDE SEQUENCE [LARGE SCALE GENOMIC DNA]</scope>
    <source>
        <strain evidence="2 3">IBT 35679</strain>
    </source>
</reference>
<evidence type="ECO:0000313" key="3">
    <source>
        <dbReference type="Proteomes" id="UP001220324"/>
    </source>
</evidence>
<evidence type="ECO:0000313" key="2">
    <source>
        <dbReference type="EMBL" id="KAJ5547194.1"/>
    </source>
</evidence>